<feature type="compositionally biased region" description="Basic residues" evidence="1">
    <location>
        <begin position="51"/>
        <end position="63"/>
    </location>
</feature>
<dbReference type="GeneID" id="110089976"/>
<sequence>MKLSLPPPLCQAGGGQLPGGPPRVWLRLWVSVHALKIIRRGNCVGKLPGLCKKKATGSPRRKLPGGGRGGEPKGEPGIKATRSIRTPKRGGVSGRKKGPGSSPPPQAGQRLCTPWVVCVEGEPLLGGLPSARDTPKLLQGATGGGEGNPGLLPPPKKRQGDSVCVCVFLDTCGIFSLPGGVVAEGGFPTFSGDPEPPGEGRWGGVSSGPAAAVGGAPPPRGRPEWGRGASAPASPAGPGPASRSSSFPCLSCAELPPPPPPPLQARLGFLFRGLEAAAAAAGPRWGAHGGGGGVGGLGRGAVRGVAGLVPGPGLRLRGQPLRLEEPPAQGPPRGDQAAVHQRPRRLPPLPLLHLGLERGDRSEARSIPVRPHGLPAGGHRAGDGPPSAANHGQ</sequence>
<dbReference type="GO" id="GO:0008233">
    <property type="term" value="F:peptidase activity"/>
    <property type="evidence" value="ECO:0007669"/>
    <property type="project" value="UniProtKB-KW"/>
</dbReference>
<feature type="compositionally biased region" description="Basic and acidic residues" evidence="1">
    <location>
        <begin position="355"/>
        <end position="364"/>
    </location>
</feature>
<keyword evidence="2" id="KW-1185">Reference proteome</keyword>
<protein>
    <submittedName>
        <fullName evidence="3">CAAX prenyl protease 2 isoform X2</fullName>
    </submittedName>
</protein>
<feature type="region of interest" description="Disordered" evidence="1">
    <location>
        <begin position="49"/>
        <end position="109"/>
    </location>
</feature>
<dbReference type="RefSeq" id="XP_072840503.1">
    <property type="nucleotide sequence ID" value="XM_072984402.1"/>
</dbReference>
<feature type="region of interest" description="Disordered" evidence="1">
    <location>
        <begin position="128"/>
        <end position="157"/>
    </location>
</feature>
<accession>A0ABM5F523</accession>
<evidence type="ECO:0000313" key="2">
    <source>
        <dbReference type="Proteomes" id="UP001652642"/>
    </source>
</evidence>
<keyword evidence="3" id="KW-0645">Protease</keyword>
<feature type="region of interest" description="Disordered" evidence="1">
    <location>
        <begin position="322"/>
        <end position="393"/>
    </location>
</feature>
<dbReference type="GO" id="GO:0006508">
    <property type="term" value="P:proteolysis"/>
    <property type="evidence" value="ECO:0007669"/>
    <property type="project" value="UniProtKB-KW"/>
</dbReference>
<evidence type="ECO:0000256" key="1">
    <source>
        <dbReference type="SAM" id="MobiDB-lite"/>
    </source>
</evidence>
<name>A0ABM5F523_9SAUR</name>
<dbReference type="Proteomes" id="UP001652642">
    <property type="component" value="Chromosome 15"/>
</dbReference>
<keyword evidence="3" id="KW-0378">Hydrolase</keyword>
<feature type="compositionally biased region" description="Low complexity" evidence="1">
    <location>
        <begin position="226"/>
        <end position="246"/>
    </location>
</feature>
<organism evidence="2 3">
    <name type="scientific">Pogona vitticeps</name>
    <name type="common">central bearded dragon</name>
    <dbReference type="NCBI Taxonomy" id="103695"/>
    <lineage>
        <taxon>Eukaryota</taxon>
        <taxon>Metazoa</taxon>
        <taxon>Chordata</taxon>
        <taxon>Craniata</taxon>
        <taxon>Vertebrata</taxon>
        <taxon>Euteleostomi</taxon>
        <taxon>Lepidosauria</taxon>
        <taxon>Squamata</taxon>
        <taxon>Bifurcata</taxon>
        <taxon>Unidentata</taxon>
        <taxon>Episquamata</taxon>
        <taxon>Toxicofera</taxon>
        <taxon>Iguania</taxon>
        <taxon>Acrodonta</taxon>
        <taxon>Agamidae</taxon>
        <taxon>Amphibolurinae</taxon>
        <taxon>Pogona</taxon>
    </lineage>
</organism>
<reference evidence="3" key="1">
    <citation type="submission" date="2025-08" db="UniProtKB">
        <authorList>
            <consortium name="RefSeq"/>
        </authorList>
    </citation>
    <scope>IDENTIFICATION</scope>
</reference>
<gene>
    <name evidence="3" type="primary">RCE1</name>
</gene>
<evidence type="ECO:0000313" key="3">
    <source>
        <dbReference type="RefSeq" id="XP_072840503.1"/>
    </source>
</evidence>
<feature type="region of interest" description="Disordered" evidence="1">
    <location>
        <begin position="188"/>
        <end position="247"/>
    </location>
</feature>
<proteinExistence type="predicted"/>